<evidence type="ECO:0000313" key="1">
    <source>
        <dbReference type="EMBL" id="RCW30425.1"/>
    </source>
</evidence>
<comment type="caution">
    <text evidence="1">The sequence shown here is derived from an EMBL/GenBank/DDBJ whole genome shotgun (WGS) entry which is preliminary data.</text>
</comment>
<accession>A0A368UQI9</accession>
<gene>
    <name evidence="1" type="ORF">DFO77_12275</name>
</gene>
<protein>
    <submittedName>
        <fullName evidence="1">Uncharacterized protein</fullName>
    </submittedName>
</protein>
<dbReference type="Proteomes" id="UP000252733">
    <property type="component" value="Unassembled WGS sequence"/>
</dbReference>
<organism evidence="1 2">
    <name type="scientific">Marinilabilia salmonicolor</name>
    <dbReference type="NCBI Taxonomy" id="989"/>
    <lineage>
        <taxon>Bacteria</taxon>
        <taxon>Pseudomonadati</taxon>
        <taxon>Bacteroidota</taxon>
        <taxon>Bacteroidia</taxon>
        <taxon>Marinilabiliales</taxon>
        <taxon>Marinilabiliaceae</taxon>
        <taxon>Marinilabilia</taxon>
    </lineage>
</organism>
<dbReference type="AlphaFoldDB" id="A0A368UQI9"/>
<keyword evidence="2" id="KW-1185">Reference proteome</keyword>
<evidence type="ECO:0000313" key="2">
    <source>
        <dbReference type="Proteomes" id="UP000252733"/>
    </source>
</evidence>
<name>A0A368UQI9_9BACT</name>
<sequence length="80" mass="9543">MWLSGHFFYFSITHFPTDCFFSCVRRLLAQLFWNHEFLQASGRAERHELNEFMHCGRLLQRNYGLSADGKDEHRLLVIGH</sequence>
<reference evidence="1 2" key="1">
    <citation type="submission" date="2018-07" db="EMBL/GenBank/DDBJ databases">
        <title>Freshwater and sediment microbial communities from various areas in North America, analyzing microbe dynamics in response to fracking.</title>
        <authorList>
            <person name="Lamendella R."/>
        </authorList>
    </citation>
    <scope>NUCLEOTIDE SEQUENCE [LARGE SCALE GENOMIC DNA]</scope>
    <source>
        <strain evidence="1 2">160A</strain>
    </source>
</reference>
<dbReference type="EMBL" id="QPIZ01000022">
    <property type="protein sequence ID" value="RCW30425.1"/>
    <property type="molecule type" value="Genomic_DNA"/>
</dbReference>
<proteinExistence type="predicted"/>